<feature type="region of interest" description="Disordered" evidence="1">
    <location>
        <begin position="426"/>
        <end position="481"/>
    </location>
</feature>
<dbReference type="InterPro" id="IPR018822">
    <property type="entry name" value="UPF0646"/>
</dbReference>
<protein>
    <submittedName>
        <fullName evidence="2">Uncharacterized protein</fullName>
    </submittedName>
</protein>
<feature type="compositionally biased region" description="Polar residues" evidence="1">
    <location>
        <begin position="91"/>
        <end position="106"/>
    </location>
</feature>
<organism evidence="2 3">
    <name type="scientific">Byssothecium circinans</name>
    <dbReference type="NCBI Taxonomy" id="147558"/>
    <lineage>
        <taxon>Eukaryota</taxon>
        <taxon>Fungi</taxon>
        <taxon>Dikarya</taxon>
        <taxon>Ascomycota</taxon>
        <taxon>Pezizomycotina</taxon>
        <taxon>Dothideomycetes</taxon>
        <taxon>Pleosporomycetidae</taxon>
        <taxon>Pleosporales</taxon>
        <taxon>Massarineae</taxon>
        <taxon>Massarinaceae</taxon>
        <taxon>Byssothecium</taxon>
    </lineage>
</organism>
<feature type="region of interest" description="Disordered" evidence="1">
    <location>
        <begin position="508"/>
        <end position="617"/>
    </location>
</feature>
<keyword evidence="3" id="KW-1185">Reference proteome</keyword>
<feature type="region of interest" description="Disordered" evidence="1">
    <location>
        <begin position="1"/>
        <end position="29"/>
    </location>
</feature>
<feature type="compositionally biased region" description="Acidic residues" evidence="1">
    <location>
        <begin position="587"/>
        <end position="600"/>
    </location>
</feature>
<feature type="region of interest" description="Disordered" evidence="1">
    <location>
        <begin position="749"/>
        <end position="786"/>
    </location>
</feature>
<proteinExistence type="predicted"/>
<feature type="compositionally biased region" description="Polar residues" evidence="1">
    <location>
        <begin position="640"/>
        <end position="655"/>
    </location>
</feature>
<feature type="compositionally biased region" description="Acidic residues" evidence="1">
    <location>
        <begin position="536"/>
        <end position="549"/>
    </location>
</feature>
<feature type="region of interest" description="Disordered" evidence="1">
    <location>
        <begin position="62"/>
        <end position="251"/>
    </location>
</feature>
<evidence type="ECO:0000256" key="1">
    <source>
        <dbReference type="SAM" id="MobiDB-lite"/>
    </source>
</evidence>
<feature type="region of interest" description="Disordered" evidence="1">
    <location>
        <begin position="675"/>
        <end position="735"/>
    </location>
</feature>
<feature type="compositionally biased region" description="Acidic residues" evidence="1">
    <location>
        <begin position="107"/>
        <end position="122"/>
    </location>
</feature>
<feature type="compositionally biased region" description="Polar residues" evidence="1">
    <location>
        <begin position="563"/>
        <end position="580"/>
    </location>
</feature>
<dbReference type="Pfam" id="PF10336">
    <property type="entry name" value="DUF2420"/>
    <property type="match status" value="1"/>
</dbReference>
<dbReference type="EMBL" id="ML977012">
    <property type="protein sequence ID" value="KAF1952195.1"/>
    <property type="molecule type" value="Genomic_DNA"/>
</dbReference>
<gene>
    <name evidence="2" type="ORF">CC80DRAFT_181896</name>
</gene>
<feature type="compositionally biased region" description="Acidic residues" evidence="1">
    <location>
        <begin position="71"/>
        <end position="83"/>
    </location>
</feature>
<dbReference type="AlphaFoldDB" id="A0A6A5THF5"/>
<feature type="compositionally biased region" description="Basic and acidic residues" evidence="1">
    <location>
        <begin position="179"/>
        <end position="212"/>
    </location>
</feature>
<sequence>MAAAARSAPSFEVTAPPDIMDTHSDSGLDFNEDIDLELASPGYINDDVSVKDAETDTGFDIQIAPDHDDFMADNEDLDEDIITYDDAAPTDGQSTTPGQHKQQEASTADEDLIDYSDDEEEPAPTNEARTNPLDDGTADVGQAGSDSNEQLDPAAPSITYEESSYVPAQVTDLGQDVADDSRRTEQTKHEGSQIGQDDGRHATSVHEDEFPTNKEATPLATPGENEHAGAHEDTQTHAQSPKVPLDGTGDLETSNQARQEVQLHPVTINYESTEYWLFQHHDYENSGDFLIEDSTLKDKPISSVIEACRAALGEDVTDDIELGFRLDNFHNMELYQDHSSCAFITLEQFVSVYLQLHAQDGVTDPESFYMTLITRPRVSALLNTLNDAAARGIGHVGLNKDIASGLTLFNTHSAHESIVYEDWENGEQDGEHDSHGSNGADAIEEHDGGEREGFDVHTEEASGAPAEQQHEDDEHETISQPQVLSPTNAGLSEAANDHQGLADNQALQGAEDPASRTDGQPSPSNGEPTSEKFHEEDDLIDYSDDEGDADDSHGVQVRADGPSSASSTIQGDNASFAQETGSREYVEIEEAVQDYEEGEGQDQTQFDNDEEAFGDQTYEGEYYEDIHEANGQGDAEARTSPENFSSTHNDTTNYNVDFADHSEAQHVHPITDVDHGHHEADEENTGDDAFPGNDTFLDFEDADAFADAFTNGEFEDSTANDETNHDNEDGVSDQTPVAVSVAADPVVTSSSELLDLSPQGQKRTIDEVGNDGGDATDSSDAKRPRV</sequence>
<evidence type="ECO:0000313" key="3">
    <source>
        <dbReference type="Proteomes" id="UP000800035"/>
    </source>
</evidence>
<feature type="compositionally biased region" description="Basic and acidic residues" evidence="1">
    <location>
        <begin position="443"/>
        <end position="460"/>
    </location>
</feature>
<feature type="compositionally biased region" description="Polar residues" evidence="1">
    <location>
        <begin position="517"/>
        <end position="528"/>
    </location>
</feature>
<accession>A0A6A5THF5</accession>
<dbReference type="Proteomes" id="UP000800035">
    <property type="component" value="Unassembled WGS sequence"/>
</dbReference>
<evidence type="ECO:0000313" key="2">
    <source>
        <dbReference type="EMBL" id="KAF1952195.1"/>
    </source>
</evidence>
<feature type="region of interest" description="Disordered" evidence="1">
    <location>
        <begin position="629"/>
        <end position="655"/>
    </location>
</feature>
<feature type="compositionally biased region" description="Basic and acidic residues" evidence="1">
    <location>
        <begin position="224"/>
        <end position="235"/>
    </location>
</feature>
<reference evidence="2" key="1">
    <citation type="journal article" date="2020" name="Stud. Mycol.">
        <title>101 Dothideomycetes genomes: a test case for predicting lifestyles and emergence of pathogens.</title>
        <authorList>
            <person name="Haridas S."/>
            <person name="Albert R."/>
            <person name="Binder M."/>
            <person name="Bloem J."/>
            <person name="Labutti K."/>
            <person name="Salamov A."/>
            <person name="Andreopoulos B."/>
            <person name="Baker S."/>
            <person name="Barry K."/>
            <person name="Bills G."/>
            <person name="Bluhm B."/>
            <person name="Cannon C."/>
            <person name="Castanera R."/>
            <person name="Culley D."/>
            <person name="Daum C."/>
            <person name="Ezra D."/>
            <person name="Gonzalez J."/>
            <person name="Henrissat B."/>
            <person name="Kuo A."/>
            <person name="Liang C."/>
            <person name="Lipzen A."/>
            <person name="Lutzoni F."/>
            <person name="Magnuson J."/>
            <person name="Mondo S."/>
            <person name="Nolan M."/>
            <person name="Ohm R."/>
            <person name="Pangilinan J."/>
            <person name="Park H.-J."/>
            <person name="Ramirez L."/>
            <person name="Alfaro M."/>
            <person name="Sun H."/>
            <person name="Tritt A."/>
            <person name="Yoshinaga Y."/>
            <person name="Zwiers L.-H."/>
            <person name="Turgeon B."/>
            <person name="Goodwin S."/>
            <person name="Spatafora J."/>
            <person name="Crous P."/>
            <person name="Grigoriev I."/>
        </authorList>
    </citation>
    <scope>NUCLEOTIDE SEQUENCE</scope>
    <source>
        <strain evidence="2">CBS 675.92</strain>
    </source>
</reference>
<dbReference type="OrthoDB" id="5339076at2759"/>
<name>A0A6A5THF5_9PLEO</name>